<feature type="region of interest" description="Disordered" evidence="1">
    <location>
        <begin position="446"/>
        <end position="466"/>
    </location>
</feature>
<dbReference type="EMBL" id="JATN01000322">
    <property type="protein sequence ID" value="EUC53590.1"/>
    <property type="molecule type" value="Genomic_DNA"/>
</dbReference>
<keyword evidence="2" id="KW-0472">Membrane</keyword>
<comment type="caution">
    <text evidence="3">The sequence shown here is derived from an EMBL/GenBank/DDBJ whole genome shotgun (WGS) entry which is preliminary data.</text>
</comment>
<feature type="compositionally biased region" description="Polar residues" evidence="1">
    <location>
        <begin position="504"/>
        <end position="514"/>
    </location>
</feature>
<protein>
    <submittedName>
        <fullName evidence="3">Transmembrane protein, putative</fullName>
    </submittedName>
</protein>
<feature type="region of interest" description="Disordered" evidence="1">
    <location>
        <begin position="1"/>
        <end position="32"/>
    </location>
</feature>
<feature type="transmembrane region" description="Helical" evidence="2">
    <location>
        <begin position="42"/>
        <end position="64"/>
    </location>
</feature>
<evidence type="ECO:0000313" key="4">
    <source>
        <dbReference type="Proteomes" id="UP000030108"/>
    </source>
</evidence>
<reference evidence="4" key="1">
    <citation type="journal article" date="2014" name="Genome Announc.">
        <title>Draft genome sequence of the plant-pathogenic soil fungus Rhizoctonia solani anastomosis group 3 strain Rhs1AP.</title>
        <authorList>
            <person name="Cubeta M.A."/>
            <person name="Thomas E."/>
            <person name="Dean R.A."/>
            <person name="Jabaji S."/>
            <person name="Neate S.M."/>
            <person name="Tavantzis S."/>
            <person name="Toda T."/>
            <person name="Vilgalys R."/>
            <person name="Bharathan N."/>
            <person name="Fedorova-Abrams N."/>
            <person name="Pakala S.B."/>
            <person name="Pakala S.M."/>
            <person name="Zafar N."/>
            <person name="Joardar V."/>
            <person name="Losada L."/>
            <person name="Nierman W.C."/>
        </authorList>
    </citation>
    <scope>NUCLEOTIDE SEQUENCE [LARGE SCALE GENOMIC DNA]</scope>
    <source>
        <strain evidence="4">AG-3</strain>
    </source>
</reference>
<organism evidence="3 4">
    <name type="scientific">Rhizoctonia solani AG-3 Rhs1AP</name>
    <dbReference type="NCBI Taxonomy" id="1086054"/>
    <lineage>
        <taxon>Eukaryota</taxon>
        <taxon>Fungi</taxon>
        <taxon>Dikarya</taxon>
        <taxon>Basidiomycota</taxon>
        <taxon>Agaricomycotina</taxon>
        <taxon>Agaricomycetes</taxon>
        <taxon>Cantharellales</taxon>
        <taxon>Ceratobasidiaceae</taxon>
        <taxon>Rhizoctonia</taxon>
    </lineage>
</organism>
<dbReference type="OrthoDB" id="3224133at2759"/>
<gene>
    <name evidence="3" type="ORF">RSOL_013070</name>
</gene>
<proteinExistence type="predicted"/>
<dbReference type="Proteomes" id="UP000030108">
    <property type="component" value="Unassembled WGS sequence"/>
</dbReference>
<name>X8IV14_9AGAM</name>
<accession>X8IV14</accession>
<evidence type="ECO:0000256" key="2">
    <source>
        <dbReference type="SAM" id="Phobius"/>
    </source>
</evidence>
<feature type="compositionally biased region" description="Polar residues" evidence="1">
    <location>
        <begin position="1"/>
        <end position="20"/>
    </location>
</feature>
<feature type="compositionally biased region" description="Basic and acidic residues" evidence="1">
    <location>
        <begin position="446"/>
        <end position="458"/>
    </location>
</feature>
<sequence length="514" mass="57797">MAQNQLDTETPLDTESQGAKVTTPPKPALKDQTGHAYPNGHLWLYCTVILFLLALPALVIFNVITQGSELVPSLQPTFHPNNTNLEQWWGTRHLPERLRPSLPQCQPHDLGRGDTFRVSASLFDYTVMSTWNTSHTNVTNKVQEQERVEYHGESFANCVVNAARFDYSLGDRTVSVMVGTTMVFSWETTKDFIGQYYGPGLDLLDLTKTTNYRQTVLAVLDVISTDALSIFSIPHLPVAPLSMRAYFNGLNNTEATLPDPTTTSSITYVNGTQPRDVPREGLIYTNTIYNLVYVAMDAVNLDLGNSKPPNMFRNFTRFNETVYRNQAPPGINSTDWADLDYSQSIYYGRITPPYQTWADMLRNKQPSNITIGNPTGLPKESVMVTSYLCPIYQIKPLKSLLSSVFIGSAAMTSSAWGGWMLLVALIAKGQMEPRAKCTCDECKEEERKKKEKEMEKEKKKQARAVRRAARVERVRGFLSFWRARNTSNSGDIEQPPPFPYRPASDQSEASAKKE</sequence>
<evidence type="ECO:0000313" key="3">
    <source>
        <dbReference type="EMBL" id="EUC53590.1"/>
    </source>
</evidence>
<feature type="transmembrane region" description="Helical" evidence="2">
    <location>
        <begin position="400"/>
        <end position="426"/>
    </location>
</feature>
<keyword evidence="2 3" id="KW-0812">Transmembrane</keyword>
<evidence type="ECO:0000256" key="1">
    <source>
        <dbReference type="SAM" id="MobiDB-lite"/>
    </source>
</evidence>
<keyword evidence="2" id="KW-1133">Transmembrane helix</keyword>
<feature type="region of interest" description="Disordered" evidence="1">
    <location>
        <begin position="486"/>
        <end position="514"/>
    </location>
</feature>
<dbReference type="AlphaFoldDB" id="X8IV14"/>